<evidence type="ECO:0000256" key="2">
    <source>
        <dbReference type="ARBA" id="ARBA00010112"/>
    </source>
</evidence>
<dbReference type="InterPro" id="IPR001534">
    <property type="entry name" value="Transthyretin-like"/>
</dbReference>
<dbReference type="AlphaFoldDB" id="A0A0N4YCW9"/>
<dbReference type="Pfam" id="PF01060">
    <property type="entry name" value="TTR-52"/>
    <property type="match status" value="1"/>
</dbReference>
<name>A0A0N4YCW9_NIPBR</name>
<comment type="subcellular location">
    <subcellularLocation>
        <location evidence="1">Secreted</location>
    </subcellularLocation>
</comment>
<feature type="region of interest" description="Disordered" evidence="5">
    <location>
        <begin position="95"/>
        <end position="114"/>
    </location>
</feature>
<keyword evidence="4" id="KW-0732">Signal</keyword>
<organism evidence="8">
    <name type="scientific">Nippostrongylus brasiliensis</name>
    <name type="common">Rat hookworm</name>
    <dbReference type="NCBI Taxonomy" id="27835"/>
    <lineage>
        <taxon>Eukaryota</taxon>
        <taxon>Metazoa</taxon>
        <taxon>Ecdysozoa</taxon>
        <taxon>Nematoda</taxon>
        <taxon>Chromadorea</taxon>
        <taxon>Rhabditida</taxon>
        <taxon>Rhabditina</taxon>
        <taxon>Rhabditomorpha</taxon>
        <taxon>Strongyloidea</taxon>
        <taxon>Heligmosomidae</taxon>
        <taxon>Nippostrongylus</taxon>
    </lineage>
</organism>
<evidence type="ECO:0000313" key="8">
    <source>
        <dbReference type="WBParaSite" id="NBR_0001442601-mRNA-1"/>
    </source>
</evidence>
<keyword evidence="3" id="KW-0964">Secreted</keyword>
<reference evidence="6 7" key="2">
    <citation type="submission" date="2018-11" db="EMBL/GenBank/DDBJ databases">
        <authorList>
            <consortium name="Pathogen Informatics"/>
        </authorList>
    </citation>
    <scope>NUCLEOTIDE SEQUENCE [LARGE SCALE GENOMIC DNA]</scope>
</reference>
<gene>
    <name evidence="6" type="ORF">NBR_LOCUS14427</name>
</gene>
<dbReference type="PANTHER" id="PTHR21700">
    <property type="entry name" value="TRANSTHYRETIN-LIKE FAMILY PROTEIN-RELATED"/>
    <property type="match status" value="1"/>
</dbReference>
<reference evidence="8" key="1">
    <citation type="submission" date="2017-02" db="UniProtKB">
        <authorList>
            <consortium name="WormBaseParasite"/>
        </authorList>
    </citation>
    <scope>IDENTIFICATION</scope>
</reference>
<dbReference type="WBParaSite" id="NBR_0001442601-mRNA-1">
    <property type="protein sequence ID" value="NBR_0001442601-mRNA-1"/>
    <property type="gene ID" value="NBR_0001442601"/>
</dbReference>
<evidence type="ECO:0000256" key="1">
    <source>
        <dbReference type="ARBA" id="ARBA00004613"/>
    </source>
</evidence>
<keyword evidence="7" id="KW-1185">Reference proteome</keyword>
<dbReference type="Gene3D" id="2.60.40.3330">
    <property type="match status" value="1"/>
</dbReference>
<comment type="similarity">
    <text evidence="2">Belongs to the nematode transthyretin-like family.</text>
</comment>
<dbReference type="EMBL" id="UYSL01021358">
    <property type="protein sequence ID" value="VDL78016.1"/>
    <property type="molecule type" value="Genomic_DNA"/>
</dbReference>
<dbReference type="GO" id="GO:0009986">
    <property type="term" value="C:cell surface"/>
    <property type="evidence" value="ECO:0007669"/>
    <property type="project" value="InterPro"/>
</dbReference>
<accession>A0A0N4YCW9</accession>
<proteinExistence type="inferred from homology"/>
<dbReference type="InterPro" id="IPR038479">
    <property type="entry name" value="Transthyretin-like_sf"/>
</dbReference>
<dbReference type="GO" id="GO:0005576">
    <property type="term" value="C:extracellular region"/>
    <property type="evidence" value="ECO:0007669"/>
    <property type="project" value="UniProtKB-SubCell"/>
</dbReference>
<protein>
    <submittedName>
        <fullName evidence="8">Transthyretin-like family protein</fullName>
    </submittedName>
</protein>
<dbReference type="OMA" id="SWLDPHD"/>
<evidence type="ECO:0000256" key="4">
    <source>
        <dbReference type="ARBA" id="ARBA00022729"/>
    </source>
</evidence>
<dbReference type="STRING" id="27835.A0A0N4YCW9"/>
<evidence type="ECO:0000256" key="3">
    <source>
        <dbReference type="ARBA" id="ARBA00022525"/>
    </source>
</evidence>
<feature type="compositionally biased region" description="Acidic residues" evidence="5">
    <location>
        <begin position="98"/>
        <end position="108"/>
    </location>
</feature>
<evidence type="ECO:0000256" key="5">
    <source>
        <dbReference type="SAM" id="MobiDB-lite"/>
    </source>
</evidence>
<evidence type="ECO:0000313" key="7">
    <source>
        <dbReference type="Proteomes" id="UP000271162"/>
    </source>
</evidence>
<evidence type="ECO:0000313" key="6">
    <source>
        <dbReference type="EMBL" id="VDL78016.1"/>
    </source>
</evidence>
<sequence>MEEDIDVAPFSWLDPHDVLAESTSDSNGYFNLSGSTEEFTAIEPVIEIVHDCNDGIKKGHRKIRLGLPDQYITSARTPSKVVYLGVLNLELEYKNEEREDDEDDDEAETLSRRS</sequence>
<dbReference type="Proteomes" id="UP000271162">
    <property type="component" value="Unassembled WGS sequence"/>
</dbReference>